<evidence type="ECO:0000313" key="2">
    <source>
        <dbReference type="Proteomes" id="UP000310541"/>
    </source>
</evidence>
<dbReference type="OrthoDB" id="1997788at2"/>
<dbReference type="AlphaFoldDB" id="A0A4U1M6G4"/>
<comment type="caution">
    <text evidence="1">The sequence shown here is derived from an EMBL/GenBank/DDBJ whole genome shotgun (WGS) entry which is preliminary data.</text>
</comment>
<dbReference type="Proteomes" id="UP000310541">
    <property type="component" value="Unassembled WGS sequence"/>
</dbReference>
<sequence length="242" mass="28578">MYLYIYLDDSGNIDGEKGNLYLWLGFSIKSGSKRLEEKLNEVFSDFTYDEKDGELKGSKATFEQKKEVFERLASWDNLRISYLVVDKSIVTEAQSKFVKDTDSRKKEQSENYFLSKVVSRLAVPYEDATDKKVVLYIDGKAGRGKESEVRLHEYLTLRINFPKWNKDQFAWNNFGVNYVQEKNNRLVQTADFLANFVLEHYKLMYYKEKKNKLEICRSFELYSIIEDKIYHKIYGFPNISLV</sequence>
<evidence type="ECO:0000313" key="1">
    <source>
        <dbReference type="EMBL" id="TKD65704.1"/>
    </source>
</evidence>
<proteinExistence type="predicted"/>
<reference evidence="1 2" key="1">
    <citation type="submission" date="2019-04" db="EMBL/GenBank/DDBJ databases">
        <title>Genome sequence of Bacillus hwajinpoensis strain Y2.</title>
        <authorList>
            <person name="Fair J.L."/>
            <person name="Maclea K.S."/>
        </authorList>
    </citation>
    <scope>NUCLEOTIDE SEQUENCE [LARGE SCALE GENOMIC DNA]</scope>
    <source>
        <strain evidence="1 2">Y2</strain>
    </source>
</reference>
<gene>
    <name evidence="1" type="ORF">FBF83_20465</name>
</gene>
<dbReference type="Pfam" id="PF12686">
    <property type="entry name" value="DUF3800"/>
    <property type="match status" value="1"/>
</dbReference>
<accession>A0A4U1M6G4</accession>
<name>A0A4U1M6G4_9BACL</name>
<dbReference type="InterPro" id="IPR024524">
    <property type="entry name" value="DUF3800"/>
</dbReference>
<dbReference type="EMBL" id="SWFM01000015">
    <property type="protein sequence ID" value="TKD65704.1"/>
    <property type="molecule type" value="Genomic_DNA"/>
</dbReference>
<organism evidence="1 2">
    <name type="scientific">Guptibacillus hwajinpoensis</name>
    <dbReference type="NCBI Taxonomy" id="208199"/>
    <lineage>
        <taxon>Bacteria</taxon>
        <taxon>Bacillati</taxon>
        <taxon>Bacillota</taxon>
        <taxon>Bacilli</taxon>
        <taxon>Bacillales</taxon>
        <taxon>Guptibacillaceae</taxon>
        <taxon>Guptibacillus</taxon>
    </lineage>
</organism>
<protein>
    <submittedName>
        <fullName evidence="1">DUF3800 domain-containing protein</fullName>
    </submittedName>
</protein>